<dbReference type="GO" id="GO:0032259">
    <property type="term" value="P:methylation"/>
    <property type="evidence" value="ECO:0007669"/>
    <property type="project" value="UniProtKB-KW"/>
</dbReference>
<dbReference type="Pfam" id="PF08241">
    <property type="entry name" value="Methyltransf_11"/>
    <property type="match status" value="1"/>
</dbReference>
<dbReference type="Proteomes" id="UP000470772">
    <property type="component" value="Unassembled WGS sequence"/>
</dbReference>
<name>A0A6A9QLP3_SULME</name>
<dbReference type="RefSeq" id="WP_054838761.1">
    <property type="nucleotide sequence ID" value="NZ_BBBY01000017.1"/>
</dbReference>
<comment type="caution">
    <text evidence="2">The sequence shown here is derived from an EMBL/GenBank/DDBJ whole genome shotgun (WGS) entry which is preliminary data.</text>
</comment>
<dbReference type="SUPFAM" id="SSF53335">
    <property type="entry name" value="S-adenosyl-L-methionine-dependent methyltransferases"/>
    <property type="match status" value="1"/>
</dbReference>
<proteinExistence type="predicted"/>
<dbReference type="InterPro" id="IPR029063">
    <property type="entry name" value="SAM-dependent_MTases_sf"/>
</dbReference>
<evidence type="ECO:0000259" key="1">
    <source>
        <dbReference type="Pfam" id="PF08241"/>
    </source>
</evidence>
<gene>
    <name evidence="2" type="ORF">GC250_01155</name>
</gene>
<evidence type="ECO:0000313" key="3">
    <source>
        <dbReference type="Proteomes" id="UP000470772"/>
    </source>
</evidence>
<dbReference type="GO" id="GO:0008757">
    <property type="term" value="F:S-adenosylmethionine-dependent methyltransferase activity"/>
    <property type="evidence" value="ECO:0007669"/>
    <property type="project" value="InterPro"/>
</dbReference>
<keyword evidence="2" id="KW-0489">Methyltransferase</keyword>
<dbReference type="OrthoDB" id="1018at2157"/>
<evidence type="ECO:0000313" key="2">
    <source>
        <dbReference type="EMBL" id="MUN28101.1"/>
    </source>
</evidence>
<dbReference type="EMBL" id="WGGD01000005">
    <property type="protein sequence ID" value="MUN28101.1"/>
    <property type="molecule type" value="Genomic_DNA"/>
</dbReference>
<dbReference type="InterPro" id="IPR013216">
    <property type="entry name" value="Methyltransf_11"/>
</dbReference>
<feature type="domain" description="Methyltransferase type 11" evidence="1">
    <location>
        <begin position="58"/>
        <end position="158"/>
    </location>
</feature>
<dbReference type="AlphaFoldDB" id="A0A6A9QLP3"/>
<keyword evidence="2" id="KW-0808">Transferase</keyword>
<accession>A0A6A9QLP3</accession>
<reference evidence="2 3" key="1">
    <citation type="submission" date="2019-10" db="EMBL/GenBank/DDBJ databases">
        <title>Sequencing and Assembly of Multiple Reported Metal-Biooxidizing Members of the Extremely Thermoacidophilic Archaeal Family Sulfolobaceae.</title>
        <authorList>
            <person name="Counts J.A."/>
            <person name="Kelly R.M."/>
        </authorList>
    </citation>
    <scope>NUCLEOTIDE SEQUENCE [LARGE SCALE GENOMIC DNA]</scope>
    <source>
        <strain evidence="2 3">DSM 6482</strain>
    </source>
</reference>
<protein>
    <submittedName>
        <fullName evidence="2">Methyltransferase domain-containing protein</fullName>
    </submittedName>
</protein>
<dbReference type="Gene3D" id="3.40.50.150">
    <property type="entry name" value="Vaccinia Virus protein VP39"/>
    <property type="match status" value="1"/>
</dbReference>
<organism evidence="2 3">
    <name type="scientific">Sulfuracidifex metallicus DSM 6482 = JCM 9184</name>
    <dbReference type="NCBI Taxonomy" id="523847"/>
    <lineage>
        <taxon>Archaea</taxon>
        <taxon>Thermoproteota</taxon>
        <taxon>Thermoprotei</taxon>
        <taxon>Sulfolobales</taxon>
        <taxon>Sulfolobaceae</taxon>
        <taxon>Sulfuracidifex</taxon>
    </lineage>
</organism>
<sequence>MSTEFFKDTHPELKRLGIEIPELEKRYPTLMRMGISHDDMIYLARRISPLLQDSEKILDLGCGNCLIATLINKITSKKIIVVDQWKEMSMERAIENMEIDKAGLELGKINEEDKLPYPDNTFDTAYSVMFLFNMPKEKRDFLLQEIKRVLKQEGKLIVVDNFIFRGKMKREFSSHNFDQTWYGEENAFSFFVLKNVKKP</sequence>
<keyword evidence="3" id="KW-1185">Reference proteome</keyword>
<dbReference type="CDD" id="cd02440">
    <property type="entry name" value="AdoMet_MTases"/>
    <property type="match status" value="1"/>
</dbReference>